<evidence type="ECO:0000256" key="5">
    <source>
        <dbReference type="ARBA" id="ARBA00022801"/>
    </source>
</evidence>
<proteinExistence type="inferred from homology"/>
<keyword evidence="4" id="KW-0479">Metal-binding</keyword>
<dbReference type="Gene3D" id="3.90.80.10">
    <property type="entry name" value="Inorganic pyrophosphatase"/>
    <property type="match status" value="1"/>
</dbReference>
<dbReference type="OMA" id="CASQYNA"/>
<dbReference type="VEuPathDB" id="TriTrypDB:LpyrH10_36_0260"/>
<dbReference type="PANTHER" id="PTHR10286">
    <property type="entry name" value="INORGANIC PYROPHOSPHATASE"/>
    <property type="match status" value="1"/>
</dbReference>
<keyword evidence="8" id="KW-1185">Reference proteome</keyword>
<dbReference type="RefSeq" id="XP_015651879.1">
    <property type="nucleotide sequence ID" value="XM_015809547.1"/>
</dbReference>
<gene>
    <name evidence="7" type="ORF">ABB37_09883</name>
</gene>
<dbReference type="GO" id="GO:0000287">
    <property type="term" value="F:magnesium ion binding"/>
    <property type="evidence" value="ECO:0007669"/>
    <property type="project" value="InterPro"/>
</dbReference>
<sequence length="268" mass="30090">MLHHTWLRRGSAVAALPAFQSFESGVAGTKDWRFFLRDPTRKDAVISAWHDLPLRLTPTTPTKSAAAADPRLYTSMIEIPRGTRAKMELCKEEKHNPIKQDVLTKQEGQPLRFFRYGDMPFNYGFLPRTWEDPSHKDHRTGCIGDGDPVDVVHFGPAHVLGQYDVVRVLGVLGLIDEGETDWKIIVESASPAAGDGYGSLAKVPQDVQAKILDWFENYKVPDGKPKNTFVFDKEIRGVDTALEIIEQCALQYNALMAGQCGDFGYWLR</sequence>
<dbReference type="CDD" id="cd00412">
    <property type="entry name" value="pyrophosphatase"/>
    <property type="match status" value="1"/>
</dbReference>
<dbReference type="RefSeq" id="XP_015651880.1">
    <property type="nucleotide sequence ID" value="XM_015809548.1"/>
</dbReference>
<dbReference type="Pfam" id="PF00719">
    <property type="entry name" value="Pyrophosphatase"/>
    <property type="match status" value="1"/>
</dbReference>
<evidence type="ECO:0000256" key="1">
    <source>
        <dbReference type="ARBA" id="ARBA00001946"/>
    </source>
</evidence>
<reference evidence="7 8" key="1">
    <citation type="submission" date="2015-07" db="EMBL/GenBank/DDBJ databases">
        <title>High-quality genome of monoxenous trypanosomatid Leptomonas pyrrhocoris.</title>
        <authorList>
            <person name="Flegontov P."/>
            <person name="Butenko A."/>
            <person name="Firsov S."/>
            <person name="Vlcek C."/>
            <person name="Logacheva M.D."/>
            <person name="Field M."/>
            <person name="Filatov D."/>
            <person name="Flegontova O."/>
            <person name="Gerasimov E."/>
            <person name="Jackson A.P."/>
            <person name="Kelly S."/>
            <person name="Opperdoes F."/>
            <person name="O'Reilly A."/>
            <person name="Votypka J."/>
            <person name="Yurchenko V."/>
            <person name="Lukes J."/>
        </authorList>
    </citation>
    <scope>NUCLEOTIDE SEQUENCE [LARGE SCALE GENOMIC DNA]</scope>
    <source>
        <strain evidence="7">H10</strain>
    </source>
</reference>
<dbReference type="Proteomes" id="UP000037923">
    <property type="component" value="Unassembled WGS sequence"/>
</dbReference>
<dbReference type="EMBL" id="LGTL01000036">
    <property type="protein sequence ID" value="KPA73440.1"/>
    <property type="molecule type" value="Genomic_DNA"/>
</dbReference>
<dbReference type="InterPro" id="IPR008162">
    <property type="entry name" value="Pyrophosphatase"/>
</dbReference>
<name>A0A0N0DQS7_LEPPY</name>
<dbReference type="GO" id="GO:0006796">
    <property type="term" value="P:phosphate-containing compound metabolic process"/>
    <property type="evidence" value="ECO:0007669"/>
    <property type="project" value="InterPro"/>
</dbReference>
<accession>A0A0N0DQS7</accession>
<evidence type="ECO:0000256" key="4">
    <source>
        <dbReference type="ARBA" id="ARBA00022723"/>
    </source>
</evidence>
<dbReference type="GO" id="GO:0005737">
    <property type="term" value="C:cytoplasm"/>
    <property type="evidence" value="ECO:0007669"/>
    <property type="project" value="InterPro"/>
</dbReference>
<comment type="cofactor">
    <cofactor evidence="1">
        <name>Mg(2+)</name>
        <dbReference type="ChEBI" id="CHEBI:18420"/>
    </cofactor>
</comment>
<keyword evidence="5" id="KW-0378">Hydrolase</keyword>
<evidence type="ECO:0000313" key="7">
    <source>
        <dbReference type="EMBL" id="KPA73441.1"/>
    </source>
</evidence>
<dbReference type="OrthoDB" id="1608002at2759"/>
<evidence type="ECO:0000256" key="6">
    <source>
        <dbReference type="ARBA" id="ARBA00022842"/>
    </source>
</evidence>
<organism evidence="7 8">
    <name type="scientific">Leptomonas pyrrhocoris</name>
    <name type="common">Firebug parasite</name>
    <dbReference type="NCBI Taxonomy" id="157538"/>
    <lineage>
        <taxon>Eukaryota</taxon>
        <taxon>Discoba</taxon>
        <taxon>Euglenozoa</taxon>
        <taxon>Kinetoplastea</taxon>
        <taxon>Metakinetoplastina</taxon>
        <taxon>Trypanosomatida</taxon>
        <taxon>Trypanosomatidae</taxon>
        <taxon>Leishmaniinae</taxon>
        <taxon>Leptomonas</taxon>
    </lineage>
</organism>
<evidence type="ECO:0000256" key="3">
    <source>
        <dbReference type="ARBA" id="ARBA00012146"/>
    </source>
</evidence>
<dbReference type="SUPFAM" id="SSF50324">
    <property type="entry name" value="Inorganic pyrophosphatase"/>
    <property type="match status" value="1"/>
</dbReference>
<evidence type="ECO:0000313" key="8">
    <source>
        <dbReference type="Proteomes" id="UP000037923"/>
    </source>
</evidence>
<dbReference type="AlphaFoldDB" id="A0A0N0DQS7"/>
<dbReference type="GO" id="GO:0004427">
    <property type="term" value="F:inorganic diphosphate phosphatase activity"/>
    <property type="evidence" value="ECO:0007669"/>
    <property type="project" value="UniProtKB-EC"/>
</dbReference>
<evidence type="ECO:0000256" key="2">
    <source>
        <dbReference type="ARBA" id="ARBA00006220"/>
    </source>
</evidence>
<keyword evidence="6" id="KW-0460">Magnesium</keyword>
<protein>
    <recommendedName>
        <fullName evidence="3">inorganic diphosphatase</fullName>
        <ecNumber evidence="3">3.6.1.1</ecNumber>
    </recommendedName>
</protein>
<dbReference type="EMBL" id="LGTL01000036">
    <property type="protein sequence ID" value="KPA73441.1"/>
    <property type="molecule type" value="Genomic_DNA"/>
</dbReference>
<comment type="caution">
    <text evidence="7">The sequence shown here is derived from an EMBL/GenBank/DDBJ whole genome shotgun (WGS) entry which is preliminary data.</text>
</comment>
<comment type="similarity">
    <text evidence="2">Belongs to the PPase family.</text>
</comment>
<dbReference type="GeneID" id="26910166"/>
<dbReference type="PROSITE" id="PS00387">
    <property type="entry name" value="PPASE"/>
    <property type="match status" value="1"/>
</dbReference>
<dbReference type="EC" id="3.6.1.1" evidence="3"/>
<dbReference type="InterPro" id="IPR036649">
    <property type="entry name" value="Pyrophosphatase_sf"/>
</dbReference>